<feature type="region of interest" description="Disordered" evidence="5">
    <location>
        <begin position="843"/>
        <end position="884"/>
    </location>
</feature>
<feature type="compositionally biased region" description="Basic and acidic residues" evidence="5">
    <location>
        <begin position="702"/>
        <end position="719"/>
    </location>
</feature>
<gene>
    <name evidence="6" type="ORF">AKO1_005140</name>
</gene>
<feature type="region of interest" description="Disordered" evidence="5">
    <location>
        <begin position="683"/>
        <end position="719"/>
    </location>
</feature>
<evidence type="ECO:0000313" key="6">
    <source>
        <dbReference type="EMBL" id="KAL0476409.1"/>
    </source>
</evidence>
<dbReference type="GO" id="GO:0000145">
    <property type="term" value="C:exocyst"/>
    <property type="evidence" value="ECO:0007669"/>
    <property type="project" value="InterPro"/>
</dbReference>
<keyword evidence="7" id="KW-1185">Reference proteome</keyword>
<dbReference type="GO" id="GO:0000149">
    <property type="term" value="F:SNARE binding"/>
    <property type="evidence" value="ECO:0007669"/>
    <property type="project" value="TreeGrafter"/>
</dbReference>
<sequence length="897" mass="104123">MPSVQDVYLDVITKTAQMNAMERACKLLDAPSELANVEELKENYLRQKAKTKNQMETVYASQIEESQKSLNLMEQAQSHMNSIREFFEIIRLKCDDNQKIIENYALIRETLRTLSNVKSAKQGLQKLLSLEHTISDIKEMLLDEDNAQLIEAYESIKELEEIRNSALDEVQSGANYDIPMNVFEKYFQMIEVIAEDFQKVMWNLVTDVISVCEDDPALMVRVLRIIERQEEQDDAKRRELQLQELNSNNAPRTPSYTSSPKSPTTSRLKTREYKKKLLDLIDAFFSDKFQETLSDKHSIPEKLKALDDFIEEDILEKIPTLLEPCFPPHYNIVKFLTDCFERNLVEFVQDVMSKTHKVYSKVQMVEKLPLIRWLQEYQEFVEDVIKPPYSFTKDCENMIGDYVSSRTTFMIEITTNIVNQDFKSSKDFEFNTNSRGYPYTPAPVEIFSLLNNHIDEVRKSGIKDLLPLMVDACRATIRLYQSTCIERIQSNLEDVNMVLLSAMANNCTQCVTFTDEFENRLDSIIGSEAISHVNFQDIKKGFESSGAKIVDTCIVETIWIDAIPFINNLFDPKSWLQVKNERDSYDDENQKESPVYKLIRMYEDYFENENDGMEQTLLESEWLVRTTNEIARRTCKKYLESLLVPKKPHKFSNGRLFLRQVGFDVKRIKSFFEDKVLIKEKNVTRDDSEDEESNSDSDEEVDYSKEEYNEKKSRRSPREDVEDVVIERKRLDPKLFSTLVGPLTAIHELADCDDVDNFSFELGGLLKDYPDCSQKIVYNVVSWRTDLSKSLRKEFDHSIKTIFEKHSNKHNIYSVFSEIEGRKKTENSVNVSKSIVSPESPKFVASLKSPTQDDEESESDVDSDIIVPAPKKKVPPKKKYDDLDDFIQTGSLDDFLS</sequence>
<dbReference type="PANTHER" id="PTHR21292:SF1">
    <property type="entry name" value="EXOCYST COMPLEX COMPONENT 3"/>
    <property type="match status" value="1"/>
</dbReference>
<dbReference type="AlphaFoldDB" id="A0AAW2YH58"/>
<dbReference type="Proteomes" id="UP001431209">
    <property type="component" value="Unassembled WGS sequence"/>
</dbReference>
<keyword evidence="3" id="KW-0268">Exocytosis</keyword>
<evidence type="ECO:0000256" key="3">
    <source>
        <dbReference type="ARBA" id="ARBA00022483"/>
    </source>
</evidence>
<name>A0AAW2YH58_9EUKA</name>
<dbReference type="Gene3D" id="1.10.357.70">
    <property type="entry name" value="Exocyst complex component Sec6, C-terminal domain"/>
    <property type="match status" value="1"/>
</dbReference>
<evidence type="ECO:0000256" key="1">
    <source>
        <dbReference type="ARBA" id="ARBA00009447"/>
    </source>
</evidence>
<evidence type="ECO:0000256" key="2">
    <source>
        <dbReference type="ARBA" id="ARBA00022448"/>
    </source>
</evidence>
<feature type="compositionally biased region" description="Acidic residues" evidence="5">
    <location>
        <begin position="852"/>
        <end position="863"/>
    </location>
</feature>
<evidence type="ECO:0000256" key="5">
    <source>
        <dbReference type="SAM" id="MobiDB-lite"/>
    </source>
</evidence>
<keyword evidence="2" id="KW-0813">Transport</keyword>
<accession>A0AAW2YH58</accession>
<dbReference type="GO" id="GO:0006887">
    <property type="term" value="P:exocytosis"/>
    <property type="evidence" value="ECO:0007669"/>
    <property type="project" value="UniProtKB-KW"/>
</dbReference>
<comment type="caution">
    <text evidence="6">The sequence shown here is derived from an EMBL/GenBank/DDBJ whole genome shotgun (WGS) entry which is preliminary data.</text>
</comment>
<dbReference type="InterPro" id="IPR010326">
    <property type="entry name" value="EXOC3/Sec6"/>
</dbReference>
<evidence type="ECO:0000313" key="7">
    <source>
        <dbReference type="Proteomes" id="UP001431209"/>
    </source>
</evidence>
<dbReference type="Gene3D" id="1.10.357.50">
    <property type="match status" value="1"/>
</dbReference>
<dbReference type="EMBL" id="JAOPGA020000034">
    <property type="protein sequence ID" value="KAL0476409.1"/>
    <property type="molecule type" value="Genomic_DNA"/>
</dbReference>
<evidence type="ECO:0000256" key="4">
    <source>
        <dbReference type="SAM" id="Coils"/>
    </source>
</evidence>
<feature type="coiled-coil region" evidence="4">
    <location>
        <begin position="142"/>
        <end position="169"/>
    </location>
</feature>
<feature type="region of interest" description="Disordered" evidence="5">
    <location>
        <begin position="243"/>
        <end position="268"/>
    </location>
</feature>
<feature type="compositionally biased region" description="Acidic residues" evidence="5">
    <location>
        <begin position="687"/>
        <end position="701"/>
    </location>
</feature>
<proteinExistence type="inferred from homology"/>
<dbReference type="InterPro" id="IPR042532">
    <property type="entry name" value="EXOC3/Sec6_C"/>
</dbReference>
<protein>
    <submittedName>
        <fullName evidence="6">Exocyst complex component SEC6</fullName>
    </submittedName>
</protein>
<dbReference type="PANTHER" id="PTHR21292">
    <property type="entry name" value="EXOCYST COMPLEX COMPONENT SEC6-RELATED"/>
    <property type="match status" value="1"/>
</dbReference>
<reference evidence="6 7" key="1">
    <citation type="submission" date="2024-03" db="EMBL/GenBank/DDBJ databases">
        <title>The Acrasis kona genome and developmental transcriptomes reveal deep origins of eukaryotic multicellular pathways.</title>
        <authorList>
            <person name="Sheikh S."/>
            <person name="Fu C.-J."/>
            <person name="Brown M.W."/>
            <person name="Baldauf S.L."/>
        </authorList>
    </citation>
    <scope>NUCLEOTIDE SEQUENCE [LARGE SCALE GENOMIC DNA]</scope>
    <source>
        <strain evidence="6 7">ATCC MYA-3509</strain>
    </source>
</reference>
<comment type="similarity">
    <text evidence="1">Belongs to the SEC6 family.</text>
</comment>
<dbReference type="GO" id="GO:0051601">
    <property type="term" value="P:exocyst localization"/>
    <property type="evidence" value="ECO:0007669"/>
    <property type="project" value="TreeGrafter"/>
</dbReference>
<dbReference type="Pfam" id="PF06046">
    <property type="entry name" value="Sec6"/>
    <property type="match status" value="1"/>
</dbReference>
<keyword evidence="4" id="KW-0175">Coiled coil</keyword>
<feature type="compositionally biased region" description="Low complexity" evidence="5">
    <location>
        <begin position="251"/>
        <end position="267"/>
    </location>
</feature>
<organism evidence="6 7">
    <name type="scientific">Acrasis kona</name>
    <dbReference type="NCBI Taxonomy" id="1008807"/>
    <lineage>
        <taxon>Eukaryota</taxon>
        <taxon>Discoba</taxon>
        <taxon>Heterolobosea</taxon>
        <taxon>Tetramitia</taxon>
        <taxon>Eutetramitia</taxon>
        <taxon>Acrasidae</taxon>
        <taxon>Acrasis</taxon>
    </lineage>
</organism>